<dbReference type="PROSITE" id="PS50262">
    <property type="entry name" value="G_PROTEIN_RECEP_F1_2"/>
    <property type="match status" value="1"/>
</dbReference>
<evidence type="ECO:0000256" key="4">
    <source>
        <dbReference type="ARBA" id="ARBA00022989"/>
    </source>
</evidence>
<dbReference type="SUPFAM" id="SSF81321">
    <property type="entry name" value="Family A G protein-coupled receptor-like"/>
    <property type="match status" value="1"/>
</dbReference>
<feature type="transmembrane region" description="Helical" evidence="12">
    <location>
        <begin position="28"/>
        <end position="54"/>
    </location>
</feature>
<feature type="transmembrane region" description="Helical" evidence="12">
    <location>
        <begin position="234"/>
        <end position="254"/>
    </location>
</feature>
<evidence type="ECO:0000256" key="12">
    <source>
        <dbReference type="SAM" id="Phobius"/>
    </source>
</evidence>
<feature type="compositionally biased region" description="Basic residues" evidence="11">
    <location>
        <begin position="594"/>
        <end position="607"/>
    </location>
</feature>
<evidence type="ECO:0000256" key="2">
    <source>
        <dbReference type="ARBA" id="ARBA00022475"/>
    </source>
</evidence>
<feature type="transmembrane region" description="Helical" evidence="12">
    <location>
        <begin position="355"/>
        <end position="377"/>
    </location>
</feature>
<evidence type="ECO:0000313" key="14">
    <source>
        <dbReference type="EMBL" id="PFX28840.1"/>
    </source>
</evidence>
<comment type="caution">
    <text evidence="14">The sequence shown here is derived from an EMBL/GenBank/DDBJ whole genome shotgun (WGS) entry which is preliminary data.</text>
</comment>
<dbReference type="PRINTS" id="PR00237">
    <property type="entry name" value="GPCRRHODOPSN"/>
</dbReference>
<feature type="transmembrane region" description="Helical" evidence="12">
    <location>
        <begin position="105"/>
        <end position="126"/>
    </location>
</feature>
<evidence type="ECO:0000256" key="3">
    <source>
        <dbReference type="ARBA" id="ARBA00022692"/>
    </source>
</evidence>
<keyword evidence="15" id="KW-1185">Reference proteome</keyword>
<feature type="transmembrane region" description="Helical" evidence="12">
    <location>
        <begin position="173"/>
        <end position="196"/>
    </location>
</feature>
<dbReference type="GO" id="GO:0005886">
    <property type="term" value="C:plasma membrane"/>
    <property type="evidence" value="ECO:0007669"/>
    <property type="project" value="UniProtKB-SubCell"/>
</dbReference>
<keyword evidence="9 10" id="KW-0807">Transducer</keyword>
<evidence type="ECO:0000256" key="5">
    <source>
        <dbReference type="ARBA" id="ARBA00023040"/>
    </source>
</evidence>
<feature type="compositionally biased region" description="Basic and acidic residues" evidence="11">
    <location>
        <begin position="632"/>
        <end position="794"/>
    </location>
</feature>
<evidence type="ECO:0000256" key="11">
    <source>
        <dbReference type="SAM" id="MobiDB-lite"/>
    </source>
</evidence>
<proteinExistence type="inferred from homology"/>
<feature type="transmembrane region" description="Helical" evidence="12">
    <location>
        <begin position="147"/>
        <end position="167"/>
    </location>
</feature>
<comment type="subcellular location">
    <subcellularLocation>
        <location evidence="1">Cell membrane</location>
        <topology evidence="1">Multi-pass membrane protein</topology>
    </subcellularLocation>
</comment>
<keyword evidence="4 12" id="KW-1133">Transmembrane helix</keyword>
<feature type="domain" description="G-protein coupled receptors family 1 profile" evidence="13">
    <location>
        <begin position="46"/>
        <end position="286"/>
    </location>
</feature>
<evidence type="ECO:0000256" key="10">
    <source>
        <dbReference type="RuleBase" id="RU000688"/>
    </source>
</evidence>
<gene>
    <name evidence="14" type="primary">Adrb2</name>
    <name evidence="14" type="ORF">AWC38_SpisGene6406</name>
</gene>
<keyword evidence="7 10" id="KW-0675">Receptor</keyword>
<dbReference type="EMBL" id="LSMT01000076">
    <property type="protein sequence ID" value="PFX28840.1"/>
    <property type="molecule type" value="Genomic_DNA"/>
</dbReference>
<evidence type="ECO:0000313" key="15">
    <source>
        <dbReference type="Proteomes" id="UP000225706"/>
    </source>
</evidence>
<dbReference type="SMART" id="SM01381">
    <property type="entry name" value="7TM_GPCR_Srsx"/>
    <property type="match status" value="1"/>
</dbReference>
<dbReference type="PANTHER" id="PTHR24246">
    <property type="entry name" value="OLFACTORY RECEPTOR AND ADENOSINE RECEPTOR"/>
    <property type="match status" value="1"/>
</dbReference>
<feature type="region of interest" description="Disordered" evidence="11">
    <location>
        <begin position="590"/>
        <end position="824"/>
    </location>
</feature>
<dbReference type="PROSITE" id="PS00237">
    <property type="entry name" value="G_PROTEIN_RECEP_F1_1"/>
    <property type="match status" value="1"/>
</dbReference>
<sequence>MLPFYILLNASMSPNCPPGFSLADEKDAAMVLVGINIVASILGTLGNLFVLITVCTTQGMVSSFHYFILSLATADLMVALLDQPLLVALIGAHMNFKCLPFVDEAFRAIGNFACAVSLLTLALIALDRCLFVLPSINYKNTMTTGKKIVLAVVWTLACGYAALRLTVDKKITSYLTAAVFGVSYVEMILCYTVVYYQVFKQREFLNASRGRFQTAEQVESLENQAQNITLERRFARTIVMVLFVFTGGWFLLFYLRLTQPEKNYGIMYNTARTVALSASAINPALYCLNNKEYWRAFKRILIKLSEQPQETTGCPQYKLSPEIDFHPNENSESINSNKTMECCKKLFGPKTFNKISHVTVLSWIPIGIIFLGIFAHMENTELKSDFHCDGPERENVHFDVGRCFDKYETQYNKYSVPTTGFVITNFLFIGIVCIMYTQVVRTTIDQLSQSIRDDDLERLSRDGENPKSTGYQLCIAYCCQLSTRLVLGALFMILQTQVLYPSKFSFKFDCNVTAVVTNQPVNPSDANQSFTLYDCNNQQASKKTFWLYGVLVVNGIFVLFILVEIIYILARALKEWSFLQNSNFLKAHLNPSRGKLHEKPKKPKGKNKHETFPLQPREPEHLPTQGDLNENPEQKEGGDEHGTVLLQPEEHEGQPPRCELNEKPEQKEGGKEHETIPGEHERQPPRAELNEKPEQKEGGKEHETVPGEHERQPPRAELNEKPERKDGRQEHETATPQSVEHERQLPQGELHDKPEQKQGEEEHETVPGEHEGQSSHGGLKERPEQTEGGDEHETAPLQPGELEGQPSQGKLDEKSDQREGEDRT</sequence>
<dbReference type="OrthoDB" id="5975272at2759"/>
<dbReference type="InterPro" id="IPR038359">
    <property type="entry name" value="Connexin_N_sf"/>
</dbReference>
<dbReference type="InterPro" id="IPR017452">
    <property type="entry name" value="GPCR_Rhodpsn_7TM"/>
</dbReference>
<dbReference type="Gene3D" id="1.20.1440.80">
    <property type="entry name" value="Gap junction channel protein cysteine-rich domain"/>
    <property type="match status" value="1"/>
</dbReference>
<dbReference type="AlphaFoldDB" id="A0A2B4SIY4"/>
<evidence type="ECO:0000256" key="6">
    <source>
        <dbReference type="ARBA" id="ARBA00023136"/>
    </source>
</evidence>
<dbReference type="Pfam" id="PF00001">
    <property type="entry name" value="7tm_1"/>
    <property type="match status" value="1"/>
</dbReference>
<keyword evidence="5 10" id="KW-0297">G-protein coupled receptor</keyword>
<feature type="transmembrane region" description="Helical" evidence="12">
    <location>
        <begin position="414"/>
        <end position="436"/>
    </location>
</feature>
<keyword evidence="3 10" id="KW-0812">Transmembrane</keyword>
<feature type="transmembrane region" description="Helical" evidence="12">
    <location>
        <begin position="66"/>
        <end position="93"/>
    </location>
</feature>
<dbReference type="Proteomes" id="UP000225706">
    <property type="component" value="Unassembled WGS sequence"/>
</dbReference>
<evidence type="ECO:0000256" key="9">
    <source>
        <dbReference type="ARBA" id="ARBA00023224"/>
    </source>
</evidence>
<keyword evidence="2" id="KW-1003">Cell membrane</keyword>
<accession>A0A2B4SIY4</accession>
<keyword evidence="6 12" id="KW-0472">Membrane</keyword>
<dbReference type="CDD" id="cd00637">
    <property type="entry name" value="7tm_classA_rhodopsin-like"/>
    <property type="match status" value="1"/>
</dbReference>
<comment type="similarity">
    <text evidence="10">Belongs to the G-protein coupled receptor 1 family.</text>
</comment>
<evidence type="ECO:0000259" key="13">
    <source>
        <dbReference type="PROSITE" id="PS50262"/>
    </source>
</evidence>
<dbReference type="InterPro" id="IPR000276">
    <property type="entry name" value="GPCR_Rhodpsn"/>
</dbReference>
<protein>
    <submittedName>
        <fullName evidence="14">Beta-2 adrenergic receptor</fullName>
    </submittedName>
</protein>
<feature type="compositionally biased region" description="Basic and acidic residues" evidence="11">
    <location>
        <begin position="810"/>
        <end position="824"/>
    </location>
</feature>
<evidence type="ECO:0000256" key="7">
    <source>
        <dbReference type="ARBA" id="ARBA00023170"/>
    </source>
</evidence>
<keyword evidence="8" id="KW-0325">Glycoprotein</keyword>
<dbReference type="Gene3D" id="1.20.1070.10">
    <property type="entry name" value="Rhodopsin 7-helix transmembrane proteins"/>
    <property type="match status" value="1"/>
</dbReference>
<dbReference type="GO" id="GO:0004930">
    <property type="term" value="F:G protein-coupled receptor activity"/>
    <property type="evidence" value="ECO:0007669"/>
    <property type="project" value="UniProtKB-KW"/>
</dbReference>
<evidence type="ECO:0000256" key="8">
    <source>
        <dbReference type="ARBA" id="ARBA00023180"/>
    </source>
</evidence>
<feature type="transmembrane region" description="Helical" evidence="12">
    <location>
        <begin position="266"/>
        <end position="288"/>
    </location>
</feature>
<reference evidence="15" key="1">
    <citation type="journal article" date="2017" name="bioRxiv">
        <title>Comparative analysis of the genomes of Stylophora pistillata and Acropora digitifera provides evidence for extensive differences between species of corals.</title>
        <authorList>
            <person name="Voolstra C.R."/>
            <person name="Li Y."/>
            <person name="Liew Y.J."/>
            <person name="Baumgarten S."/>
            <person name="Zoccola D."/>
            <person name="Flot J.-F."/>
            <person name="Tambutte S."/>
            <person name="Allemand D."/>
            <person name="Aranda M."/>
        </authorList>
    </citation>
    <scope>NUCLEOTIDE SEQUENCE [LARGE SCALE GENOMIC DNA]</scope>
</reference>
<dbReference type="PANTHER" id="PTHR24246:SF27">
    <property type="entry name" value="ADENOSINE RECEPTOR, ISOFORM A"/>
    <property type="match status" value="1"/>
</dbReference>
<evidence type="ECO:0000256" key="1">
    <source>
        <dbReference type="ARBA" id="ARBA00004651"/>
    </source>
</evidence>
<name>A0A2B4SIY4_STYPI</name>
<feature type="transmembrane region" description="Helical" evidence="12">
    <location>
        <begin position="546"/>
        <end position="570"/>
    </location>
</feature>
<organism evidence="14 15">
    <name type="scientific">Stylophora pistillata</name>
    <name type="common">Smooth cauliflower coral</name>
    <dbReference type="NCBI Taxonomy" id="50429"/>
    <lineage>
        <taxon>Eukaryota</taxon>
        <taxon>Metazoa</taxon>
        <taxon>Cnidaria</taxon>
        <taxon>Anthozoa</taxon>
        <taxon>Hexacorallia</taxon>
        <taxon>Scleractinia</taxon>
        <taxon>Astrocoeniina</taxon>
        <taxon>Pocilloporidae</taxon>
        <taxon>Stylophora</taxon>
    </lineage>
</organism>